<gene>
    <name evidence="3" type="ORF">ACFPH8_13305</name>
</gene>
<proteinExistence type="predicted"/>
<dbReference type="InterPro" id="IPR036280">
    <property type="entry name" value="Multihaem_cyt_sf"/>
</dbReference>
<protein>
    <submittedName>
        <fullName evidence="3">Fibronectin type III domain-containing protein</fullName>
    </submittedName>
</protein>
<dbReference type="Pfam" id="PF00041">
    <property type="entry name" value="fn3"/>
    <property type="match status" value="1"/>
</dbReference>
<dbReference type="InterPro" id="IPR013783">
    <property type="entry name" value="Ig-like_fold"/>
</dbReference>
<dbReference type="CDD" id="cd00063">
    <property type="entry name" value="FN3"/>
    <property type="match status" value="1"/>
</dbReference>
<evidence type="ECO:0000256" key="1">
    <source>
        <dbReference type="SAM" id="SignalP"/>
    </source>
</evidence>
<dbReference type="SUPFAM" id="SSF49265">
    <property type="entry name" value="Fibronectin type III"/>
    <property type="match status" value="1"/>
</dbReference>
<evidence type="ECO:0000259" key="2">
    <source>
        <dbReference type="PROSITE" id="PS50853"/>
    </source>
</evidence>
<dbReference type="InterPro" id="IPR003961">
    <property type="entry name" value="FN3_dom"/>
</dbReference>
<evidence type="ECO:0000313" key="4">
    <source>
        <dbReference type="Proteomes" id="UP001596162"/>
    </source>
</evidence>
<keyword evidence="4" id="KW-1185">Reference proteome</keyword>
<name>A0ABW0C9K5_9FLAO</name>
<sequence>MKNNLLLLIAFLLIASCSDDDDPVTVQQCAKPTGVIANTITFESAEIIWTDANSATSFTVEYGLSGFMLGSGTTINRAETSVMLTNLAANTSYDVYIKTICSIDNSSMYSDVFNFTTSAPLVIPELLPNLSDLNLFAGNLNDLTPSSRAFEYNLNTPLFTDYAHKQRLIALPPGTTMDFVDNGFPDFPDNTVISKTFYYNNDERDESLGKTIIETRILIKINGVWELGNYKWNAIQTDAVLDDMAHTVPVSFIDDSGTTNTINYGVPSMQDCINCHNSSNIITPIGPKMRTMNFNNQLQDFINAGHLSNLSDPSSVTTLPNWEDTSYTIEERSRAYFDVNCAHCHSDGGYCEFQSELRLTYETPFAESMILERKGSIDNRMRNYNPGISMPLIGTSIVHSEGYDLIRQYLNSL</sequence>
<comment type="caution">
    <text evidence="3">The sequence shown here is derived from an EMBL/GenBank/DDBJ whole genome shotgun (WGS) entry which is preliminary data.</text>
</comment>
<dbReference type="PROSITE" id="PS50853">
    <property type="entry name" value="FN3"/>
    <property type="match status" value="1"/>
</dbReference>
<feature type="domain" description="Fibronectin type-III" evidence="2">
    <location>
        <begin position="31"/>
        <end position="120"/>
    </location>
</feature>
<evidence type="ECO:0000313" key="3">
    <source>
        <dbReference type="EMBL" id="MFC5196310.1"/>
    </source>
</evidence>
<dbReference type="Gene3D" id="2.60.40.10">
    <property type="entry name" value="Immunoglobulins"/>
    <property type="match status" value="1"/>
</dbReference>
<dbReference type="RefSeq" id="WP_376861660.1">
    <property type="nucleotide sequence ID" value="NZ_JBHSLA010000006.1"/>
</dbReference>
<feature type="signal peptide" evidence="1">
    <location>
        <begin position="1"/>
        <end position="20"/>
    </location>
</feature>
<dbReference type="EMBL" id="JBHSLA010000006">
    <property type="protein sequence ID" value="MFC5196310.1"/>
    <property type="molecule type" value="Genomic_DNA"/>
</dbReference>
<keyword evidence="1" id="KW-0732">Signal</keyword>
<accession>A0ABW0C9K5</accession>
<dbReference type="InterPro" id="IPR036116">
    <property type="entry name" value="FN3_sf"/>
</dbReference>
<dbReference type="SUPFAM" id="SSF48695">
    <property type="entry name" value="Multiheme cytochromes"/>
    <property type="match status" value="1"/>
</dbReference>
<dbReference type="PROSITE" id="PS51257">
    <property type="entry name" value="PROKAR_LIPOPROTEIN"/>
    <property type="match status" value="1"/>
</dbReference>
<feature type="chain" id="PRO_5047303924" evidence="1">
    <location>
        <begin position="21"/>
        <end position="413"/>
    </location>
</feature>
<dbReference type="Proteomes" id="UP001596162">
    <property type="component" value="Unassembled WGS sequence"/>
</dbReference>
<reference evidence="4" key="1">
    <citation type="journal article" date="2019" name="Int. J. Syst. Evol. Microbiol.">
        <title>The Global Catalogue of Microorganisms (GCM) 10K type strain sequencing project: providing services to taxonomists for standard genome sequencing and annotation.</title>
        <authorList>
            <consortium name="The Broad Institute Genomics Platform"/>
            <consortium name="The Broad Institute Genome Sequencing Center for Infectious Disease"/>
            <person name="Wu L."/>
            <person name="Ma J."/>
        </authorList>
    </citation>
    <scope>NUCLEOTIDE SEQUENCE [LARGE SCALE GENOMIC DNA]</scope>
    <source>
        <strain evidence="4">JCM 17978</strain>
    </source>
</reference>
<organism evidence="3 4">
    <name type="scientific">Bizionia hallyeonensis</name>
    <dbReference type="NCBI Taxonomy" id="1123757"/>
    <lineage>
        <taxon>Bacteria</taxon>
        <taxon>Pseudomonadati</taxon>
        <taxon>Bacteroidota</taxon>
        <taxon>Flavobacteriia</taxon>
        <taxon>Flavobacteriales</taxon>
        <taxon>Flavobacteriaceae</taxon>
        <taxon>Bizionia</taxon>
    </lineage>
</organism>